<dbReference type="InterPro" id="IPR041686">
    <property type="entry name" value="Znf-CCCH_3"/>
</dbReference>
<evidence type="ECO:0000256" key="1">
    <source>
        <dbReference type="PROSITE-ProRule" id="PRU00723"/>
    </source>
</evidence>
<dbReference type="KEGG" id="cmk:103182449"/>
<dbReference type="Gene3D" id="4.10.1000.10">
    <property type="entry name" value="Zinc finger, CCCH-type"/>
    <property type="match status" value="1"/>
</dbReference>
<feature type="region of interest" description="Disordered" evidence="2">
    <location>
        <begin position="163"/>
        <end position="182"/>
    </location>
</feature>
<feature type="region of interest" description="Disordered" evidence="2">
    <location>
        <begin position="777"/>
        <end position="813"/>
    </location>
</feature>
<dbReference type="CTD" id="9877"/>
<evidence type="ECO:0000259" key="3">
    <source>
        <dbReference type="PROSITE" id="PS50103"/>
    </source>
</evidence>
<feature type="compositionally biased region" description="Basic and acidic residues" evidence="2">
    <location>
        <begin position="389"/>
        <end position="406"/>
    </location>
</feature>
<reference evidence="5" key="2">
    <citation type="journal article" date="2007" name="PLoS Biol.">
        <title>Survey sequencing and comparative analysis of the elephant shark (Callorhinchus milii) genome.</title>
        <authorList>
            <person name="Venkatesh B."/>
            <person name="Kirkness E.F."/>
            <person name="Loh Y.H."/>
            <person name="Halpern A.L."/>
            <person name="Lee A.P."/>
            <person name="Johnson J."/>
            <person name="Dandona N."/>
            <person name="Viswanathan L.D."/>
            <person name="Tay A."/>
            <person name="Venter J.C."/>
            <person name="Strausberg R.L."/>
            <person name="Brenner S."/>
        </authorList>
    </citation>
    <scope>NUCLEOTIDE SEQUENCE [LARGE SCALE GENOMIC DNA]</scope>
</reference>
<dbReference type="Pfam" id="PF15663">
    <property type="entry name" value="zf-CCCH_3"/>
    <property type="match status" value="1"/>
</dbReference>
<dbReference type="OrthoDB" id="5395350at2759"/>
<reference evidence="5" key="3">
    <citation type="journal article" date="2014" name="Nature">
        <title>Elephant shark genome provides unique insights into gnathostome evolution.</title>
        <authorList>
            <consortium name="International Elephant Shark Genome Sequencing Consortium"/>
            <person name="Venkatesh B."/>
            <person name="Lee A.P."/>
            <person name="Ravi V."/>
            <person name="Maurya A.K."/>
            <person name="Lian M.M."/>
            <person name="Swann J.B."/>
            <person name="Ohta Y."/>
            <person name="Flajnik M.F."/>
            <person name="Sutoh Y."/>
            <person name="Kasahara M."/>
            <person name="Hoon S."/>
            <person name="Gangu V."/>
            <person name="Roy S.W."/>
            <person name="Irimia M."/>
            <person name="Korzh V."/>
            <person name="Kondrychyn I."/>
            <person name="Lim Z.W."/>
            <person name="Tay B.H."/>
            <person name="Tohari S."/>
            <person name="Kong K.W."/>
            <person name="Ho S."/>
            <person name="Lorente-Galdos B."/>
            <person name="Quilez J."/>
            <person name="Marques-Bonet T."/>
            <person name="Raney B.J."/>
            <person name="Ingham P.W."/>
            <person name="Tay A."/>
            <person name="Hillier L.W."/>
            <person name="Minx P."/>
            <person name="Boehm T."/>
            <person name="Wilson R.K."/>
            <person name="Brenner S."/>
            <person name="Warren W.C."/>
        </authorList>
    </citation>
    <scope>NUCLEOTIDE SEQUENCE [LARGE SCALE GENOMIC DNA]</scope>
</reference>
<feature type="region of interest" description="Disordered" evidence="2">
    <location>
        <begin position="389"/>
        <end position="408"/>
    </location>
</feature>
<protein>
    <recommendedName>
        <fullName evidence="3">C3H1-type domain-containing protein</fullName>
    </recommendedName>
</protein>
<reference evidence="4" key="5">
    <citation type="submission" date="2025-09" db="UniProtKB">
        <authorList>
            <consortium name="Ensembl"/>
        </authorList>
    </citation>
    <scope>IDENTIFICATION</scope>
</reference>
<feature type="region of interest" description="Disordered" evidence="2">
    <location>
        <begin position="449"/>
        <end position="567"/>
    </location>
</feature>
<sequence length="853" mass="95501">MARQSDDCYFYFYSTCTKGDSCVFRHCEAALGSETVCNLWQEGRCFRQVCKFRHMEIDKRRSEIPCYWEKQLSGCTKLNCAFRHCKPRFIEGIFFPPTKGIQSKPEVTELGEEAKMPQSTVNQLQQPKLPIQSNPSPQVRGVMKMEASENVPSPTHPPVVINAADDDEDDDDQFSEEGEENKNIQVSTADEQNGIRVISTKKQAIAIQQDENLDFGIKTLEQIKRKKAMKEKLKKIDEPSAELIQKVEENCENFVIEKENVRAVFRTVTLSPKKGDGEPLFKHNLAERLGKKKLSPKSSAEEVPQKATIAENEILLKRNLSDRLGKRKVKMDEEPDELPHKIQTPRPMKERLGLPMEVVNTDRDKPGNKADVAGEIRVKTLEEIRREKAAKKELVNDDNEDPKTDDAVVVNKKKPDQVFGVLEEAAKIVRTIRVKTFSEALLEKKQAQLLEEKEKGKGKGCSPTKQPEDEPAKEGNSGTVKARSRKASPEQTAVPPKPFEKVRVKTLEEIRREKALRRPPNQEASAPQQQDDKPKTEAAPTRRRIMRLPKPTETVKPEKAETQSVESIIDTAAEGDAKEIKAASGKETPVLQKVQVKRLEEILKEKRLRKQQETEKLLNKTQVGEEAPVVSTAEEANGTSQTEVEKKTQEAAPMDTRPNNRLTVERPAEKAQEKLVIAKPVKAEPAPAPKVKPKLNVKPSVVKSPVRLSQKRKSPDGNPSAIVAVKPLNAVTPDVGGQLSPKRAVLALPSRSKRETVSSPIVEVPETSMESVHLVEQSKPPPCVSLPEMANFSPPRPAVKARRASSTASKTVEDDFEELMKEFSDDKLEAEIDLDPGKDEDDLLLELSEMIDS</sequence>
<name>A0A4W3K1P5_CALMI</name>
<dbReference type="Proteomes" id="UP000314986">
    <property type="component" value="Unassembled WGS sequence"/>
</dbReference>
<reference evidence="4" key="4">
    <citation type="submission" date="2025-08" db="UniProtKB">
        <authorList>
            <consortium name="Ensembl"/>
        </authorList>
    </citation>
    <scope>IDENTIFICATION</scope>
</reference>
<gene>
    <name evidence="4" type="primary">zc3h11a</name>
</gene>
<reference evidence="5" key="1">
    <citation type="journal article" date="2006" name="Science">
        <title>Ancient noncoding elements conserved in the human genome.</title>
        <authorList>
            <person name="Venkatesh B."/>
            <person name="Kirkness E.F."/>
            <person name="Loh Y.H."/>
            <person name="Halpern A.L."/>
            <person name="Lee A.P."/>
            <person name="Johnson J."/>
            <person name="Dandona N."/>
            <person name="Viswanathan L.D."/>
            <person name="Tay A."/>
            <person name="Venter J.C."/>
            <person name="Strausberg R.L."/>
            <person name="Brenner S."/>
        </authorList>
    </citation>
    <scope>NUCLEOTIDE SEQUENCE [LARGE SCALE GENOMIC DNA]</scope>
</reference>
<organism evidence="4 5">
    <name type="scientific">Callorhinchus milii</name>
    <name type="common">Ghost shark</name>
    <dbReference type="NCBI Taxonomy" id="7868"/>
    <lineage>
        <taxon>Eukaryota</taxon>
        <taxon>Metazoa</taxon>
        <taxon>Chordata</taxon>
        <taxon>Craniata</taxon>
        <taxon>Vertebrata</taxon>
        <taxon>Chondrichthyes</taxon>
        <taxon>Holocephali</taxon>
        <taxon>Chimaeriformes</taxon>
        <taxon>Callorhinchidae</taxon>
        <taxon>Callorhinchus</taxon>
    </lineage>
</organism>
<keyword evidence="1" id="KW-0863">Zinc-finger</keyword>
<dbReference type="Ensembl" id="ENSCMIT00000038345.1">
    <property type="protein sequence ID" value="ENSCMIP00000037800.1"/>
    <property type="gene ID" value="ENSCMIG00000015882.1"/>
</dbReference>
<evidence type="ECO:0000256" key="2">
    <source>
        <dbReference type="SAM" id="MobiDB-lite"/>
    </source>
</evidence>
<dbReference type="AlphaFoldDB" id="A0A4W3K1P5"/>
<feature type="compositionally biased region" description="Acidic residues" evidence="2">
    <location>
        <begin position="164"/>
        <end position="179"/>
    </location>
</feature>
<feature type="compositionally biased region" description="Low complexity" evidence="2">
    <location>
        <begin position="694"/>
        <end position="706"/>
    </location>
</feature>
<dbReference type="GeneID" id="103182449"/>
<dbReference type="InParanoid" id="A0A4W3K1P5"/>
<dbReference type="GO" id="GO:0016973">
    <property type="term" value="P:poly(A)+ mRNA export from nucleus"/>
    <property type="evidence" value="ECO:0007669"/>
    <property type="project" value="TreeGrafter"/>
</dbReference>
<feature type="region of interest" description="Disordered" evidence="2">
    <location>
        <begin position="326"/>
        <end position="345"/>
    </location>
</feature>
<feature type="zinc finger region" description="C3H1-type" evidence="1">
    <location>
        <begin position="2"/>
        <end position="29"/>
    </location>
</feature>
<dbReference type="GO" id="GO:0008270">
    <property type="term" value="F:zinc ion binding"/>
    <property type="evidence" value="ECO:0007669"/>
    <property type="project" value="UniProtKB-KW"/>
</dbReference>
<accession>A0A4W3K1P5</accession>
<dbReference type="InterPro" id="IPR000571">
    <property type="entry name" value="Znf_CCCH"/>
</dbReference>
<dbReference type="FunCoup" id="A0A4W3K1P5">
    <property type="interactions" value="4"/>
</dbReference>
<dbReference type="PANTHER" id="PTHR15725">
    <property type="entry name" value="ZN-FINGER, C-X8-C-X5-C-X3-H TYPE-CONTAINING"/>
    <property type="match status" value="1"/>
</dbReference>
<dbReference type="STRING" id="7868.ENSCMIP00000037800"/>
<dbReference type="OMA" id="NVRPSVM"/>
<dbReference type="GeneTree" id="ENSGT00920000149095"/>
<evidence type="ECO:0000313" key="4">
    <source>
        <dbReference type="Ensembl" id="ENSCMIP00000037800.1"/>
    </source>
</evidence>
<keyword evidence="1" id="KW-0479">Metal-binding</keyword>
<dbReference type="SMART" id="SM00356">
    <property type="entry name" value="ZnF_C3H1"/>
    <property type="match status" value="2"/>
</dbReference>
<feature type="compositionally biased region" description="Basic and acidic residues" evidence="2">
    <location>
        <begin position="498"/>
        <end position="513"/>
    </location>
</feature>
<feature type="domain" description="C3H1-type" evidence="3">
    <location>
        <begin position="2"/>
        <end position="29"/>
    </location>
</feature>
<feature type="compositionally biased region" description="Basic and acidic residues" evidence="2">
    <location>
        <begin position="663"/>
        <end position="673"/>
    </location>
</feature>
<dbReference type="PROSITE" id="PS50103">
    <property type="entry name" value="ZF_C3H1"/>
    <property type="match status" value="1"/>
</dbReference>
<dbReference type="FunFam" id="4.10.1000.10:FF:000026">
    <property type="entry name" value="Zinc finger CCCH domain-containing protein 11A"/>
    <property type="match status" value="1"/>
</dbReference>
<evidence type="ECO:0000313" key="5">
    <source>
        <dbReference type="Proteomes" id="UP000314986"/>
    </source>
</evidence>
<proteinExistence type="predicted"/>
<feature type="region of interest" description="Disordered" evidence="2">
    <location>
        <begin position="610"/>
        <end position="721"/>
    </location>
</feature>
<keyword evidence="1" id="KW-0862">Zinc</keyword>
<keyword evidence="5" id="KW-1185">Reference proteome</keyword>
<dbReference type="PANTHER" id="PTHR15725:SF14">
    <property type="entry name" value="ZINC FINGER CCCH DOMAIN-CONTAINING PROTEIN 11A"/>
    <property type="match status" value="1"/>
</dbReference>